<organism evidence="3 4">
    <name type="scientific">Micromonospora coriariae</name>
    <dbReference type="NCBI Taxonomy" id="285665"/>
    <lineage>
        <taxon>Bacteria</taxon>
        <taxon>Bacillati</taxon>
        <taxon>Actinomycetota</taxon>
        <taxon>Actinomycetes</taxon>
        <taxon>Micromonosporales</taxon>
        <taxon>Micromonosporaceae</taxon>
        <taxon>Micromonospora</taxon>
    </lineage>
</organism>
<dbReference type="AlphaFoldDB" id="A0A1C4V8C5"/>
<evidence type="ECO:0000313" key="4">
    <source>
        <dbReference type="Proteomes" id="UP000198243"/>
    </source>
</evidence>
<proteinExistence type="predicted"/>
<evidence type="ECO:0000256" key="1">
    <source>
        <dbReference type="SAM" id="MobiDB-lite"/>
    </source>
</evidence>
<accession>A0A1C4V8C5</accession>
<protein>
    <recommendedName>
        <fullName evidence="5">PknH-like extracellular domain-containing protein</fullName>
    </recommendedName>
</protein>
<gene>
    <name evidence="3" type="ORF">GA0070607_1753</name>
</gene>
<feature type="region of interest" description="Disordered" evidence="1">
    <location>
        <begin position="56"/>
        <end position="77"/>
    </location>
</feature>
<dbReference type="OrthoDB" id="3402398at2"/>
<keyword evidence="4" id="KW-1185">Reference proteome</keyword>
<evidence type="ECO:0000313" key="3">
    <source>
        <dbReference type="EMBL" id="SCE80162.1"/>
    </source>
</evidence>
<name>A0A1C4V8C5_9ACTN</name>
<keyword evidence="2" id="KW-0472">Membrane</keyword>
<dbReference type="Proteomes" id="UP000198243">
    <property type="component" value="Chromosome I"/>
</dbReference>
<evidence type="ECO:0008006" key="5">
    <source>
        <dbReference type="Google" id="ProtNLM"/>
    </source>
</evidence>
<feature type="compositionally biased region" description="Low complexity" evidence="1">
    <location>
        <begin position="56"/>
        <end position="73"/>
    </location>
</feature>
<sequence>MRDDPTFVEHIQRELRDVHWPGPEEIRARARRRSQRRIVVATVVLALAGVSAAAVAAPRKSPSPALPAASASPTRHEISTDALLQPADLTQQVAPPSYPWQLSQSGLGEPVRLDNLLAECRTSQGLSLGWPMSIVSRSQTLLRQHPPGPRTEGDALVAQDLYRLTPEAATQLFAGLDDLIAPCAEWRSVGQLDTAGVLSTVEAVHRWAVTQRGFAGDDAAILRDSLTAARDVKTGQTDGDDPPPILLAVVRVGDTVSVLRLGYDGTEAELRQLAVAAAARMCAAANPAC</sequence>
<feature type="transmembrane region" description="Helical" evidence="2">
    <location>
        <begin position="38"/>
        <end position="57"/>
    </location>
</feature>
<keyword evidence="2" id="KW-1133">Transmembrane helix</keyword>
<evidence type="ECO:0000256" key="2">
    <source>
        <dbReference type="SAM" id="Phobius"/>
    </source>
</evidence>
<reference evidence="4" key="1">
    <citation type="submission" date="2016-06" db="EMBL/GenBank/DDBJ databases">
        <authorList>
            <person name="Varghese N."/>
            <person name="Submissions Spin"/>
        </authorList>
    </citation>
    <scope>NUCLEOTIDE SEQUENCE [LARGE SCALE GENOMIC DNA]</scope>
    <source>
        <strain evidence="4">DSM 44875</strain>
    </source>
</reference>
<dbReference type="RefSeq" id="WP_089017730.1">
    <property type="nucleotide sequence ID" value="NZ_LT607412.1"/>
</dbReference>
<keyword evidence="2" id="KW-0812">Transmembrane</keyword>
<dbReference type="EMBL" id="LT607412">
    <property type="protein sequence ID" value="SCE80162.1"/>
    <property type="molecule type" value="Genomic_DNA"/>
</dbReference>